<evidence type="ECO:0000256" key="4">
    <source>
        <dbReference type="ARBA" id="ARBA00023180"/>
    </source>
</evidence>
<evidence type="ECO:0000256" key="5">
    <source>
        <dbReference type="SAM" id="SignalP"/>
    </source>
</evidence>
<keyword evidence="7" id="KW-1185">Reference proteome</keyword>
<dbReference type="EMBL" id="JBHSKP010000036">
    <property type="protein sequence ID" value="MFC5156521.1"/>
    <property type="molecule type" value="Genomic_DNA"/>
</dbReference>
<dbReference type="PANTHER" id="PTHR23221">
    <property type="entry name" value="GLYCOSYLPHOSPHATIDYLINOSITOL PHOSPHOLIPASE D"/>
    <property type="match status" value="1"/>
</dbReference>
<dbReference type="SMART" id="SM00191">
    <property type="entry name" value="Int_alpha"/>
    <property type="match status" value="4"/>
</dbReference>
<evidence type="ECO:0000256" key="1">
    <source>
        <dbReference type="ARBA" id="ARBA00022729"/>
    </source>
</evidence>
<dbReference type="Proteomes" id="UP001596160">
    <property type="component" value="Unassembled WGS sequence"/>
</dbReference>
<evidence type="ECO:0000256" key="3">
    <source>
        <dbReference type="ARBA" id="ARBA00022801"/>
    </source>
</evidence>
<evidence type="ECO:0000313" key="6">
    <source>
        <dbReference type="EMBL" id="MFC5156521.1"/>
    </source>
</evidence>
<keyword evidence="1 5" id="KW-0732">Signal</keyword>
<feature type="signal peptide" evidence="5">
    <location>
        <begin position="1"/>
        <end position="32"/>
    </location>
</feature>
<dbReference type="Pfam" id="PF01839">
    <property type="entry name" value="FG-GAP"/>
    <property type="match status" value="1"/>
</dbReference>
<dbReference type="PROSITE" id="PS51470">
    <property type="entry name" value="FG_GAP"/>
    <property type="match status" value="1"/>
</dbReference>
<dbReference type="Gene3D" id="2.130.10.130">
    <property type="entry name" value="Integrin alpha, N-terminal"/>
    <property type="match status" value="2"/>
</dbReference>
<name>A0ABW0ASM5_9ACTN</name>
<dbReference type="RefSeq" id="WP_344479311.1">
    <property type="nucleotide sequence ID" value="NZ_BAAASB010000012.1"/>
</dbReference>
<sequence length="455" mass="46653">MSMRKNLRLVIATAAAAAMTGGLLHVSTGAVAAAPAKHVDDYNGDGHRDFATGTWGSFTVTYGTAKGPGTKTKKFTQDSPGIPGKAGNTDGYRDAFGATLTSADFNSDGYADLAVGDRTERVGNASEQGAVTIVWGSKSGLGSAAGRIPVLKGYTPERLGTSLAAGDFTGDGKADLAVADNITTYIYRGGFSKSGGTGKITRHSPSNGHDFIEPTKLVAGKVNKDKATDLYVLGDGFVNDHTQAAWFLRGGSTITPGALTTYNHDSDFYDADGVIADFDKDGYGDLAVGDLRRDGDAGSLAVLRGGANGPVSTRHLSQATEGVATGVTPGDHFGLKVSAGDTNRDGYPDLAVSVPGEKVGAAASAGGVHILRGGKKGLTGTGSQWFTRQTSGVPGSAAKDARFGQDVRLRDLDRDGDADLLISDSGKKSVLLSGGSGGITTRSAREIPLRASFPQ</sequence>
<gene>
    <name evidence="6" type="ORF">ACFPRH_32890</name>
</gene>
<comment type="caution">
    <text evidence="6">The sequence shown here is derived from an EMBL/GenBank/DDBJ whole genome shotgun (WGS) entry which is preliminary data.</text>
</comment>
<evidence type="ECO:0000313" key="7">
    <source>
        <dbReference type="Proteomes" id="UP001596160"/>
    </source>
</evidence>
<accession>A0ABW0ASM5</accession>
<dbReference type="Pfam" id="PF13517">
    <property type="entry name" value="FG-GAP_3"/>
    <property type="match status" value="1"/>
</dbReference>
<dbReference type="InterPro" id="IPR028994">
    <property type="entry name" value="Integrin_alpha_N"/>
</dbReference>
<dbReference type="InterPro" id="IPR013517">
    <property type="entry name" value="FG-GAP"/>
</dbReference>
<keyword evidence="4" id="KW-0325">Glycoprotein</keyword>
<protein>
    <submittedName>
        <fullName evidence="6">FG-GAP and VCBS repeat-containing protein</fullName>
    </submittedName>
</protein>
<dbReference type="InterPro" id="IPR013519">
    <property type="entry name" value="Int_alpha_beta-p"/>
</dbReference>
<keyword evidence="2" id="KW-0677">Repeat</keyword>
<proteinExistence type="predicted"/>
<feature type="chain" id="PRO_5045141990" evidence="5">
    <location>
        <begin position="33"/>
        <end position="455"/>
    </location>
</feature>
<keyword evidence="3" id="KW-0378">Hydrolase</keyword>
<organism evidence="6 7">
    <name type="scientific">Streptomyces amakusaensis</name>
    <dbReference type="NCBI Taxonomy" id="67271"/>
    <lineage>
        <taxon>Bacteria</taxon>
        <taxon>Bacillati</taxon>
        <taxon>Actinomycetota</taxon>
        <taxon>Actinomycetes</taxon>
        <taxon>Kitasatosporales</taxon>
        <taxon>Streptomycetaceae</taxon>
        <taxon>Streptomyces</taxon>
    </lineage>
</organism>
<evidence type="ECO:0000256" key="2">
    <source>
        <dbReference type="ARBA" id="ARBA00022737"/>
    </source>
</evidence>
<dbReference type="PANTHER" id="PTHR23221:SF7">
    <property type="entry name" value="PHOSPHATIDYLINOSITOL-GLYCAN-SPECIFIC PHOSPHOLIPASE D"/>
    <property type="match status" value="1"/>
</dbReference>
<dbReference type="SUPFAM" id="SSF69318">
    <property type="entry name" value="Integrin alpha N-terminal domain"/>
    <property type="match status" value="1"/>
</dbReference>
<reference evidence="7" key="1">
    <citation type="journal article" date="2019" name="Int. J. Syst. Evol. Microbiol.">
        <title>The Global Catalogue of Microorganisms (GCM) 10K type strain sequencing project: providing services to taxonomists for standard genome sequencing and annotation.</title>
        <authorList>
            <consortium name="The Broad Institute Genomics Platform"/>
            <consortium name="The Broad Institute Genome Sequencing Center for Infectious Disease"/>
            <person name="Wu L."/>
            <person name="Ma J."/>
        </authorList>
    </citation>
    <scope>NUCLEOTIDE SEQUENCE [LARGE SCALE GENOMIC DNA]</scope>
    <source>
        <strain evidence="7">PCU 266</strain>
    </source>
</reference>